<dbReference type="SUPFAM" id="SSF46785">
    <property type="entry name" value="Winged helix' DNA-binding domain"/>
    <property type="match status" value="1"/>
</dbReference>
<keyword evidence="12" id="KW-1185">Reference proteome</keyword>
<dbReference type="Proteomes" id="UP000077266">
    <property type="component" value="Unassembled WGS sequence"/>
</dbReference>
<gene>
    <name evidence="11" type="ORF">EXIGLDRAFT_613757</name>
</gene>
<protein>
    <recommendedName>
        <fullName evidence="10">HSF-type DNA-binding domain-containing protein</fullName>
    </recommendedName>
</protein>
<dbReference type="PRINTS" id="PR00056">
    <property type="entry name" value="HSFDOMAIN"/>
</dbReference>
<evidence type="ECO:0000256" key="2">
    <source>
        <dbReference type="ARBA" id="ARBA00006403"/>
    </source>
</evidence>
<dbReference type="Pfam" id="PF00447">
    <property type="entry name" value="HSF_DNA-bind"/>
    <property type="match status" value="1"/>
</dbReference>
<feature type="compositionally biased region" description="Low complexity" evidence="9">
    <location>
        <begin position="126"/>
        <end position="135"/>
    </location>
</feature>
<organism evidence="11 12">
    <name type="scientific">Exidia glandulosa HHB12029</name>
    <dbReference type="NCBI Taxonomy" id="1314781"/>
    <lineage>
        <taxon>Eukaryota</taxon>
        <taxon>Fungi</taxon>
        <taxon>Dikarya</taxon>
        <taxon>Basidiomycota</taxon>
        <taxon>Agaricomycotina</taxon>
        <taxon>Agaricomycetes</taxon>
        <taxon>Auriculariales</taxon>
        <taxon>Exidiaceae</taxon>
        <taxon>Exidia</taxon>
    </lineage>
</organism>
<dbReference type="PANTHER" id="PTHR10015:SF427">
    <property type="entry name" value="HEAT SHOCK FACTOR PROTEIN"/>
    <property type="match status" value="1"/>
</dbReference>
<dbReference type="PANTHER" id="PTHR10015">
    <property type="entry name" value="HEAT SHOCK TRANSCRIPTION FACTOR"/>
    <property type="match status" value="1"/>
</dbReference>
<proteinExistence type="inferred from homology"/>
<dbReference type="Gene3D" id="1.10.10.10">
    <property type="entry name" value="Winged helix-like DNA-binding domain superfamily/Winged helix DNA-binding domain"/>
    <property type="match status" value="1"/>
</dbReference>
<dbReference type="FunFam" id="1.10.10.10:FF:000027">
    <property type="entry name" value="Heat shock transcription factor 1"/>
    <property type="match status" value="1"/>
</dbReference>
<keyword evidence="3" id="KW-0805">Transcription regulation</keyword>
<evidence type="ECO:0000256" key="5">
    <source>
        <dbReference type="ARBA" id="ARBA00023163"/>
    </source>
</evidence>
<evidence type="ECO:0000259" key="10">
    <source>
        <dbReference type="SMART" id="SM00415"/>
    </source>
</evidence>
<feature type="region of interest" description="Disordered" evidence="9">
    <location>
        <begin position="212"/>
        <end position="279"/>
    </location>
</feature>
<feature type="compositionally biased region" description="Basic and acidic residues" evidence="9">
    <location>
        <begin position="244"/>
        <end position="253"/>
    </location>
</feature>
<comment type="subcellular location">
    <subcellularLocation>
        <location evidence="1">Nucleus</location>
    </subcellularLocation>
</comment>
<comment type="similarity">
    <text evidence="2 8">Belongs to the HSF family.</text>
</comment>
<evidence type="ECO:0000256" key="8">
    <source>
        <dbReference type="RuleBase" id="RU004020"/>
    </source>
</evidence>
<evidence type="ECO:0000313" key="12">
    <source>
        <dbReference type="Proteomes" id="UP000077266"/>
    </source>
</evidence>
<evidence type="ECO:0000313" key="11">
    <source>
        <dbReference type="EMBL" id="KZV92886.1"/>
    </source>
</evidence>
<dbReference type="AlphaFoldDB" id="A0A165I4J8"/>
<reference evidence="11 12" key="1">
    <citation type="journal article" date="2016" name="Mol. Biol. Evol.">
        <title>Comparative Genomics of Early-Diverging Mushroom-Forming Fungi Provides Insights into the Origins of Lignocellulose Decay Capabilities.</title>
        <authorList>
            <person name="Nagy L.G."/>
            <person name="Riley R."/>
            <person name="Tritt A."/>
            <person name="Adam C."/>
            <person name="Daum C."/>
            <person name="Floudas D."/>
            <person name="Sun H."/>
            <person name="Yadav J.S."/>
            <person name="Pangilinan J."/>
            <person name="Larsson K.H."/>
            <person name="Matsuura K."/>
            <person name="Barry K."/>
            <person name="Labutti K."/>
            <person name="Kuo R."/>
            <person name="Ohm R.A."/>
            <person name="Bhattacharya S.S."/>
            <person name="Shirouzu T."/>
            <person name="Yoshinaga Y."/>
            <person name="Martin F.M."/>
            <person name="Grigoriev I.V."/>
            <person name="Hibbett D.S."/>
        </authorList>
    </citation>
    <scope>NUCLEOTIDE SEQUENCE [LARGE SCALE GENOMIC DNA]</scope>
    <source>
        <strain evidence="11 12">HHB12029</strain>
    </source>
</reference>
<dbReference type="GO" id="GO:0043565">
    <property type="term" value="F:sequence-specific DNA binding"/>
    <property type="evidence" value="ECO:0007669"/>
    <property type="project" value="InterPro"/>
</dbReference>
<dbReference type="InParanoid" id="A0A165I4J8"/>
<dbReference type="EMBL" id="KV426000">
    <property type="protein sequence ID" value="KZV92886.1"/>
    <property type="molecule type" value="Genomic_DNA"/>
</dbReference>
<name>A0A165I4J8_EXIGL</name>
<evidence type="ECO:0000256" key="4">
    <source>
        <dbReference type="ARBA" id="ARBA00023125"/>
    </source>
</evidence>
<dbReference type="STRING" id="1314781.A0A165I4J8"/>
<accession>A0A165I4J8</accession>
<dbReference type="SMART" id="SM00415">
    <property type="entry name" value="HSF"/>
    <property type="match status" value="1"/>
</dbReference>
<evidence type="ECO:0000256" key="9">
    <source>
        <dbReference type="SAM" id="MobiDB-lite"/>
    </source>
</evidence>
<dbReference type="OrthoDB" id="60033at2759"/>
<sequence length="294" mass="32807">MAKRQGGIPQFLDKLYHMVEDPNTDLIRWSDGGDSFVVTDQERFSKEILGRWFKHQNFGSFVRQLNLYGFRKVPHLQQGALHSDTSQEPLCFENSNFHRGQPDLLHLISRKKQATNGREDGAGEKAATTSSPTTAAARSLTSANGTLDVNNLLSGIAAIKRHQTQISSELTELKRNNQALWQEAIAARERYQRQQDTVERILKFLGTVFGNAPSSNVQTKDPAAKNTPSSSLHRNPNRLMIEGAKQKSKEKSVASDAASSRFVEHPDTPSTLDEEMDHLGTWRSPLAEFVLTPA</sequence>
<keyword evidence="6" id="KW-0539">Nucleus</keyword>
<comment type="subunit">
    <text evidence="7">Homotrimer. Homotrimerization increases the affinity of HSF1 to DNA. Interacts with transcriptional coregulator SSA1 on chromatin.</text>
</comment>
<dbReference type="InterPro" id="IPR036388">
    <property type="entry name" value="WH-like_DNA-bd_sf"/>
</dbReference>
<evidence type="ECO:0000256" key="1">
    <source>
        <dbReference type="ARBA" id="ARBA00004123"/>
    </source>
</evidence>
<dbReference type="InterPro" id="IPR000232">
    <property type="entry name" value="HSF_DNA-bd"/>
</dbReference>
<evidence type="ECO:0000256" key="3">
    <source>
        <dbReference type="ARBA" id="ARBA00023015"/>
    </source>
</evidence>
<feature type="region of interest" description="Disordered" evidence="9">
    <location>
        <begin position="113"/>
        <end position="135"/>
    </location>
</feature>
<evidence type="ECO:0000256" key="7">
    <source>
        <dbReference type="ARBA" id="ARBA00062171"/>
    </source>
</evidence>
<evidence type="ECO:0000256" key="6">
    <source>
        <dbReference type="ARBA" id="ARBA00023242"/>
    </source>
</evidence>
<dbReference type="GO" id="GO:0003700">
    <property type="term" value="F:DNA-binding transcription factor activity"/>
    <property type="evidence" value="ECO:0007669"/>
    <property type="project" value="InterPro"/>
</dbReference>
<keyword evidence="5" id="KW-0804">Transcription</keyword>
<feature type="domain" description="HSF-type DNA-binding" evidence="10">
    <location>
        <begin position="7"/>
        <end position="111"/>
    </location>
</feature>
<dbReference type="GO" id="GO:0005634">
    <property type="term" value="C:nucleus"/>
    <property type="evidence" value="ECO:0007669"/>
    <property type="project" value="UniProtKB-SubCell"/>
</dbReference>
<dbReference type="InterPro" id="IPR036390">
    <property type="entry name" value="WH_DNA-bd_sf"/>
</dbReference>
<keyword evidence="4" id="KW-0238">DNA-binding</keyword>